<dbReference type="GO" id="GO:0008564">
    <property type="term" value="F:protein-exporting ATPase activity"/>
    <property type="evidence" value="ECO:0007669"/>
    <property type="project" value="UniProtKB-EC"/>
</dbReference>
<evidence type="ECO:0000256" key="6">
    <source>
        <dbReference type="ARBA" id="ARBA00022967"/>
    </source>
</evidence>
<dbReference type="Pfam" id="PF00437">
    <property type="entry name" value="T2SSE"/>
    <property type="match status" value="1"/>
</dbReference>
<keyword evidence="4" id="KW-0067">ATP-binding</keyword>
<comment type="similarity">
    <text evidence="1">Belongs to the GSP E family.</text>
</comment>
<dbReference type="InterPro" id="IPR001482">
    <property type="entry name" value="T2SS/T4SS_dom"/>
</dbReference>
<feature type="domain" description="Bacterial type II secretion system protein E" evidence="9">
    <location>
        <begin position="407"/>
        <end position="421"/>
    </location>
</feature>
<dbReference type="RefSeq" id="WP_176062384.1">
    <property type="nucleotide sequence ID" value="NZ_BJTG01000001.1"/>
</dbReference>
<proteinExistence type="inferred from homology"/>
<sequence length="596" mass="64427">MTDLTADPFTFSTPLAPAAAPGLEGRPLGEILVQQARLAPERLEEALAAQRGEHAGQRLGEILVRMRAVSEEDVLRALAAQLELPFLERVDAEAPAAELAKKIPINFAKTARVLPLGPAAGGATRVAVADPLDTAALDQLSILLGTALEPELATSQAVLDAINSVYDRAADEHDKIMEGLETEDLESVAHELEEPTDLLEADDEAPIIRLVNSLLFRAVKERASDIHINPEERDLSVRYRIDGELREVIRPPKRIQAALGSRIKIMGGLNIAEKRLPQDGRIRIKIAGKDVDIRLSTVPTAHGERIVMRLLDKSNVLLDLEQIGFEPWQLEIMDTLITRSHGIVLVTGPTGSGKTTTLYAGLSKINSPNLNILTIEDPVEIQLQGVGQVQVNPKIDLTFASGLRSFLRQDPDVILVGEIRDLETAEIAIQASLTGHLVFSTLHTNDAAGAMTRLADMGVQPFLVASSLVGVLAQRLVRVLCPDCKKAYAPTQEELDQASITPAILAKAGSPEVLYKAQGCPACQHTGYQGRTGIYELMLVDDDVRQLILKNVDSGTIKKAAVERGMMTLLEHGAYKVARGITTAAEVLSVTAEDIH</sequence>
<dbReference type="Gene3D" id="3.30.300.160">
    <property type="entry name" value="Type II secretion system, protein E, N-terminal domain"/>
    <property type="match status" value="1"/>
</dbReference>
<evidence type="ECO:0000256" key="5">
    <source>
        <dbReference type="ARBA" id="ARBA00022927"/>
    </source>
</evidence>
<dbReference type="PANTHER" id="PTHR30258">
    <property type="entry name" value="TYPE II SECRETION SYSTEM PROTEIN GSPE-RELATED"/>
    <property type="match status" value="1"/>
</dbReference>
<gene>
    <name evidence="10" type="primary">gspE</name>
    <name evidence="10" type="ORF">AMYX_03350</name>
</gene>
<evidence type="ECO:0000259" key="9">
    <source>
        <dbReference type="PROSITE" id="PS00662"/>
    </source>
</evidence>
<evidence type="ECO:0000313" key="11">
    <source>
        <dbReference type="Proteomes" id="UP000503640"/>
    </source>
</evidence>
<dbReference type="GO" id="GO:0005524">
    <property type="term" value="F:ATP binding"/>
    <property type="evidence" value="ECO:0007669"/>
    <property type="project" value="UniProtKB-KW"/>
</dbReference>
<dbReference type="PROSITE" id="PS00662">
    <property type="entry name" value="T2SP_E"/>
    <property type="match status" value="1"/>
</dbReference>
<name>A0A7I9VGS4_9BACT</name>
<dbReference type="GO" id="GO:0005886">
    <property type="term" value="C:plasma membrane"/>
    <property type="evidence" value="ECO:0007669"/>
    <property type="project" value="TreeGrafter"/>
</dbReference>
<dbReference type="NCBIfam" id="TIGR02533">
    <property type="entry name" value="type_II_gspE"/>
    <property type="match status" value="1"/>
</dbReference>
<dbReference type="PANTHER" id="PTHR30258:SF2">
    <property type="entry name" value="COMG OPERON PROTEIN 1"/>
    <property type="match status" value="1"/>
</dbReference>
<protein>
    <recommendedName>
        <fullName evidence="7">protein-secreting ATPase</fullName>
        <ecNumber evidence="7">7.4.2.8</ecNumber>
    </recommendedName>
</protein>
<dbReference type="InterPro" id="IPR037257">
    <property type="entry name" value="T2SS_E_N_sf"/>
</dbReference>
<evidence type="ECO:0000256" key="2">
    <source>
        <dbReference type="ARBA" id="ARBA00022448"/>
    </source>
</evidence>
<dbReference type="InterPro" id="IPR013369">
    <property type="entry name" value="T2SS_GspE"/>
</dbReference>
<keyword evidence="2" id="KW-0813">Transport</keyword>
<dbReference type="Gene3D" id="3.40.50.300">
    <property type="entry name" value="P-loop containing nucleotide triphosphate hydrolases"/>
    <property type="match status" value="1"/>
</dbReference>
<dbReference type="EMBL" id="BJTG01000001">
    <property type="protein sequence ID" value="GEJ55594.1"/>
    <property type="molecule type" value="Genomic_DNA"/>
</dbReference>
<dbReference type="EC" id="7.4.2.8" evidence="7"/>
<comment type="caution">
    <text evidence="10">The sequence shown here is derived from an EMBL/GenBank/DDBJ whole genome shotgun (WGS) entry which is preliminary data.</text>
</comment>
<evidence type="ECO:0000256" key="7">
    <source>
        <dbReference type="ARBA" id="ARBA00024382"/>
    </source>
</evidence>
<dbReference type="GO" id="GO:0015627">
    <property type="term" value="C:type II protein secretion system complex"/>
    <property type="evidence" value="ECO:0007669"/>
    <property type="project" value="InterPro"/>
</dbReference>
<keyword evidence="3" id="KW-0547">Nucleotide-binding</keyword>
<dbReference type="FunFam" id="3.30.450.90:FF:000001">
    <property type="entry name" value="Type II secretion system ATPase GspE"/>
    <property type="match status" value="1"/>
</dbReference>
<evidence type="ECO:0000256" key="8">
    <source>
        <dbReference type="ARBA" id="ARBA00034006"/>
    </source>
</evidence>
<dbReference type="InterPro" id="IPR007831">
    <property type="entry name" value="T2SS_GspE_N"/>
</dbReference>
<evidence type="ECO:0000256" key="4">
    <source>
        <dbReference type="ARBA" id="ARBA00022840"/>
    </source>
</evidence>
<dbReference type="CDD" id="cd01129">
    <property type="entry name" value="PulE-GspE-like"/>
    <property type="match status" value="1"/>
</dbReference>
<keyword evidence="6" id="KW-1278">Translocase</keyword>
<organism evidence="10 11">
    <name type="scientific">Anaeromyxobacter diazotrophicus</name>
    <dbReference type="NCBI Taxonomy" id="2590199"/>
    <lineage>
        <taxon>Bacteria</taxon>
        <taxon>Pseudomonadati</taxon>
        <taxon>Myxococcota</taxon>
        <taxon>Myxococcia</taxon>
        <taxon>Myxococcales</taxon>
        <taxon>Cystobacterineae</taxon>
        <taxon>Anaeromyxobacteraceae</taxon>
        <taxon>Anaeromyxobacter</taxon>
    </lineage>
</organism>
<reference evidence="11" key="1">
    <citation type="journal article" date="2020" name="Appl. Environ. Microbiol.">
        <title>Diazotrophic Anaeromyxobacter Isolates from Soils.</title>
        <authorList>
            <person name="Masuda Y."/>
            <person name="Yamanaka H."/>
            <person name="Xu Z.X."/>
            <person name="Shiratori Y."/>
            <person name="Aono T."/>
            <person name="Amachi S."/>
            <person name="Senoo K."/>
            <person name="Itoh H."/>
        </authorList>
    </citation>
    <scope>NUCLEOTIDE SEQUENCE [LARGE SCALE GENOMIC DNA]</scope>
    <source>
        <strain evidence="11">R267</strain>
    </source>
</reference>
<dbReference type="Proteomes" id="UP000503640">
    <property type="component" value="Unassembled WGS sequence"/>
</dbReference>
<dbReference type="Pfam" id="PF05157">
    <property type="entry name" value="MshEN"/>
    <property type="match status" value="1"/>
</dbReference>
<dbReference type="FunFam" id="3.40.50.300:FF:000398">
    <property type="entry name" value="Type IV pilus assembly ATPase PilB"/>
    <property type="match status" value="1"/>
</dbReference>
<dbReference type="Gene3D" id="3.30.450.90">
    <property type="match status" value="1"/>
</dbReference>
<dbReference type="InterPro" id="IPR027417">
    <property type="entry name" value="P-loop_NTPase"/>
</dbReference>
<evidence type="ECO:0000256" key="1">
    <source>
        <dbReference type="ARBA" id="ARBA00006611"/>
    </source>
</evidence>
<accession>A0A7I9VGS4</accession>
<dbReference type="AlphaFoldDB" id="A0A7I9VGS4"/>
<dbReference type="GO" id="GO:0015628">
    <property type="term" value="P:protein secretion by the type II secretion system"/>
    <property type="evidence" value="ECO:0007669"/>
    <property type="project" value="InterPro"/>
</dbReference>
<keyword evidence="11" id="KW-1185">Reference proteome</keyword>
<evidence type="ECO:0000313" key="10">
    <source>
        <dbReference type="EMBL" id="GEJ55594.1"/>
    </source>
</evidence>
<dbReference type="SUPFAM" id="SSF160246">
    <property type="entry name" value="EspE N-terminal domain-like"/>
    <property type="match status" value="1"/>
</dbReference>
<dbReference type="GO" id="GO:0016887">
    <property type="term" value="F:ATP hydrolysis activity"/>
    <property type="evidence" value="ECO:0007669"/>
    <property type="project" value="TreeGrafter"/>
</dbReference>
<comment type="catalytic activity">
    <reaction evidence="8">
        <text>ATP + H2O + cellular proteinSide 1 = ADP + phosphate + cellular proteinSide 2.</text>
        <dbReference type="EC" id="7.4.2.8"/>
    </reaction>
</comment>
<keyword evidence="5" id="KW-0653">Protein transport</keyword>
<evidence type="ECO:0000256" key="3">
    <source>
        <dbReference type="ARBA" id="ARBA00022741"/>
    </source>
</evidence>
<dbReference type="SUPFAM" id="SSF52540">
    <property type="entry name" value="P-loop containing nucleoside triphosphate hydrolases"/>
    <property type="match status" value="1"/>
</dbReference>